<gene>
    <name evidence="5" type="ORF">CDL10_09880</name>
</gene>
<dbReference type="Pfam" id="PF19567">
    <property type="entry name" value="CpsB_CapC"/>
    <property type="match status" value="1"/>
</dbReference>
<accession>A0A2M9R7H9</accession>
<dbReference type="PANTHER" id="PTHR39181:SF1">
    <property type="entry name" value="TYROSINE-PROTEIN PHOSPHATASE YWQE"/>
    <property type="match status" value="1"/>
</dbReference>
<dbReference type="InterPro" id="IPR016667">
    <property type="entry name" value="Caps_polysacc_synth_CpsB/CapC"/>
</dbReference>
<dbReference type="EMBL" id="NIPO01000001">
    <property type="protein sequence ID" value="PJR04816.1"/>
    <property type="molecule type" value="Genomic_DNA"/>
</dbReference>
<comment type="catalytic activity">
    <reaction evidence="4">
        <text>O-phospho-L-tyrosyl-[protein] + H2O = L-tyrosyl-[protein] + phosphate</text>
        <dbReference type="Rhea" id="RHEA:10684"/>
        <dbReference type="Rhea" id="RHEA-COMP:10136"/>
        <dbReference type="Rhea" id="RHEA-COMP:20101"/>
        <dbReference type="ChEBI" id="CHEBI:15377"/>
        <dbReference type="ChEBI" id="CHEBI:43474"/>
        <dbReference type="ChEBI" id="CHEBI:46858"/>
        <dbReference type="ChEBI" id="CHEBI:61978"/>
        <dbReference type="EC" id="3.1.3.48"/>
    </reaction>
</comment>
<dbReference type="EC" id="3.1.3.48" evidence="2"/>
<evidence type="ECO:0000256" key="3">
    <source>
        <dbReference type="ARBA" id="ARBA00022801"/>
    </source>
</evidence>
<dbReference type="RefSeq" id="WP_100678375.1">
    <property type="nucleotide sequence ID" value="NZ_NIPO01000001.1"/>
</dbReference>
<dbReference type="Proteomes" id="UP000231960">
    <property type="component" value="Unassembled WGS sequence"/>
</dbReference>
<evidence type="ECO:0000256" key="4">
    <source>
        <dbReference type="ARBA" id="ARBA00051722"/>
    </source>
</evidence>
<name>A0A2M9R7H9_9FLAO</name>
<sequence>MFNFFKSKPQLKELIPADSFDFHSHILYGLDDGAKTIEDTQFLINSLTDIGFDELSASPHTTPLVWENTKDGILAQYEKVKIEIPELAQQVKLRTASEYLMDESFLQRMQSEKLLTIKDDYVLVEMSYINPPMGLYDILFQLKSEGYQPVLAHPERYNFYKNDFASFQRLKKAGCLFQLNVLSVTGYYGDGIAEVSDYLLKENMYDFAATDVHHHKHIEAFQSKVKVKNYQAIEKLFENNNILR</sequence>
<evidence type="ECO:0000256" key="1">
    <source>
        <dbReference type="ARBA" id="ARBA00005750"/>
    </source>
</evidence>
<evidence type="ECO:0000256" key="2">
    <source>
        <dbReference type="ARBA" id="ARBA00013064"/>
    </source>
</evidence>
<dbReference type="InterPro" id="IPR016195">
    <property type="entry name" value="Pol/histidinol_Pase-like"/>
</dbReference>
<dbReference type="Gene3D" id="3.20.20.140">
    <property type="entry name" value="Metal-dependent hydrolases"/>
    <property type="match status" value="1"/>
</dbReference>
<organism evidence="5 6">
    <name type="scientific">Avrilella dinanensis</name>
    <dbReference type="NCBI Taxonomy" id="2008672"/>
    <lineage>
        <taxon>Bacteria</taxon>
        <taxon>Pseudomonadati</taxon>
        <taxon>Bacteroidota</taxon>
        <taxon>Flavobacteriia</taxon>
        <taxon>Flavobacteriales</taxon>
        <taxon>Flavobacteriaceae</taxon>
        <taxon>Avrilella</taxon>
    </lineage>
</organism>
<reference evidence="5 6" key="1">
    <citation type="submission" date="2017-06" db="EMBL/GenBank/DDBJ databases">
        <title>Description of Avrilella dinanensis gen. nov. sp. nov.</title>
        <authorList>
            <person name="Leyer C."/>
            <person name="Sassi M."/>
            <person name="Minet J."/>
            <person name="Kayal S."/>
            <person name="Cattoir V."/>
        </authorList>
    </citation>
    <scope>NUCLEOTIDE SEQUENCE [LARGE SCALE GENOMIC DNA]</scope>
    <source>
        <strain evidence="5 6">UR159</strain>
    </source>
</reference>
<dbReference type="GO" id="GO:0030145">
    <property type="term" value="F:manganese ion binding"/>
    <property type="evidence" value="ECO:0007669"/>
    <property type="project" value="InterPro"/>
</dbReference>
<proteinExistence type="inferred from homology"/>
<keyword evidence="3" id="KW-0378">Hydrolase</keyword>
<evidence type="ECO:0000313" key="6">
    <source>
        <dbReference type="Proteomes" id="UP000231960"/>
    </source>
</evidence>
<comment type="similarity">
    <text evidence="1">Belongs to the metallo-dependent hydrolases superfamily. CpsB/CapC family.</text>
</comment>
<evidence type="ECO:0000313" key="5">
    <source>
        <dbReference type="EMBL" id="PJR04816.1"/>
    </source>
</evidence>
<dbReference type="SUPFAM" id="SSF89550">
    <property type="entry name" value="PHP domain-like"/>
    <property type="match status" value="1"/>
</dbReference>
<dbReference type="OrthoDB" id="9788539at2"/>
<keyword evidence="6" id="KW-1185">Reference proteome</keyword>
<comment type="caution">
    <text evidence="5">The sequence shown here is derived from an EMBL/GenBank/DDBJ whole genome shotgun (WGS) entry which is preliminary data.</text>
</comment>
<dbReference type="PANTHER" id="PTHR39181">
    <property type="entry name" value="TYROSINE-PROTEIN PHOSPHATASE YWQE"/>
    <property type="match status" value="1"/>
</dbReference>
<dbReference type="PIRSF" id="PIRSF016557">
    <property type="entry name" value="Caps_synth_CpsB"/>
    <property type="match status" value="1"/>
</dbReference>
<dbReference type="AlphaFoldDB" id="A0A2M9R7H9"/>
<protein>
    <recommendedName>
        <fullName evidence="2">protein-tyrosine-phosphatase</fullName>
        <ecNumber evidence="2">3.1.3.48</ecNumber>
    </recommendedName>
</protein>
<dbReference type="GO" id="GO:0004725">
    <property type="term" value="F:protein tyrosine phosphatase activity"/>
    <property type="evidence" value="ECO:0007669"/>
    <property type="project" value="UniProtKB-EC"/>
</dbReference>